<evidence type="ECO:0000259" key="1">
    <source>
        <dbReference type="Pfam" id="PF00128"/>
    </source>
</evidence>
<evidence type="ECO:0000313" key="3">
    <source>
        <dbReference type="Proteomes" id="UP001149822"/>
    </source>
</evidence>
<proteinExistence type="predicted"/>
<dbReference type="SUPFAM" id="SSF51445">
    <property type="entry name" value="(Trans)glycosidases"/>
    <property type="match status" value="1"/>
</dbReference>
<comment type="caution">
    <text evidence="2">The sequence shown here is derived from an EMBL/GenBank/DDBJ whole genome shotgun (WGS) entry which is preliminary data.</text>
</comment>
<protein>
    <recommendedName>
        <fullName evidence="1">Glycosyl hydrolase family 13 catalytic domain-containing protein</fullName>
    </recommendedName>
</protein>
<dbReference type="InterPro" id="IPR017853">
    <property type="entry name" value="GH"/>
</dbReference>
<dbReference type="InterPro" id="IPR006047">
    <property type="entry name" value="GH13_cat_dom"/>
</dbReference>
<name>A0ABT4JCU8_9RHOB</name>
<gene>
    <name evidence="2" type="ORF">OU682_22860</name>
</gene>
<dbReference type="Pfam" id="PF00128">
    <property type="entry name" value="Alpha-amylase"/>
    <property type="match status" value="1"/>
</dbReference>
<accession>A0ABT4JCU8</accession>
<reference evidence="2" key="1">
    <citation type="submission" date="2022-12" db="EMBL/GenBank/DDBJ databases">
        <title>Paracoccus sp. EF6 isolated from a lake water.</title>
        <authorList>
            <person name="Liu H."/>
        </authorList>
    </citation>
    <scope>NUCLEOTIDE SEQUENCE</scope>
    <source>
        <strain evidence="2">EF6</strain>
    </source>
</reference>
<sequence length="42" mass="4992">MTRRTQWWMDRTAYQIHPRRFADANGDGAGDIPGIIERLDFR</sequence>
<organism evidence="2 3">
    <name type="scientific">Paracoccus benzoatiresistens</name>
    <dbReference type="NCBI Taxonomy" id="2997341"/>
    <lineage>
        <taxon>Bacteria</taxon>
        <taxon>Pseudomonadati</taxon>
        <taxon>Pseudomonadota</taxon>
        <taxon>Alphaproteobacteria</taxon>
        <taxon>Rhodobacterales</taxon>
        <taxon>Paracoccaceae</taxon>
        <taxon>Paracoccus</taxon>
    </lineage>
</organism>
<dbReference type="RefSeq" id="WP_268944498.1">
    <property type="nucleotide sequence ID" value="NZ_JAPTYD010000097.1"/>
</dbReference>
<keyword evidence="3" id="KW-1185">Reference proteome</keyword>
<dbReference type="EMBL" id="JAPTYD010000097">
    <property type="protein sequence ID" value="MCZ0964407.1"/>
    <property type="molecule type" value="Genomic_DNA"/>
</dbReference>
<feature type="domain" description="Glycosyl hydrolase family 13 catalytic" evidence="1">
    <location>
        <begin position="15"/>
        <end position="41"/>
    </location>
</feature>
<evidence type="ECO:0000313" key="2">
    <source>
        <dbReference type="EMBL" id="MCZ0964407.1"/>
    </source>
</evidence>
<dbReference type="Gene3D" id="3.20.20.80">
    <property type="entry name" value="Glycosidases"/>
    <property type="match status" value="1"/>
</dbReference>
<dbReference type="Proteomes" id="UP001149822">
    <property type="component" value="Unassembled WGS sequence"/>
</dbReference>